<protein>
    <recommendedName>
        <fullName evidence="1">YodL-like domain-containing protein</fullName>
    </recommendedName>
</protein>
<dbReference type="InterPro" id="IPR025923">
    <property type="entry name" value="YodL-like_dom"/>
</dbReference>
<accession>A0A0P6W380</accession>
<proteinExistence type="predicted"/>
<organism evidence="2 3">
    <name type="scientific">Rossellomorea vietnamensis</name>
    <dbReference type="NCBI Taxonomy" id="218284"/>
    <lineage>
        <taxon>Bacteria</taxon>
        <taxon>Bacillati</taxon>
        <taxon>Bacillota</taxon>
        <taxon>Bacilli</taxon>
        <taxon>Bacillales</taxon>
        <taxon>Bacillaceae</taxon>
        <taxon>Rossellomorea</taxon>
    </lineage>
</organism>
<dbReference type="eggNOG" id="ENOG50343SB">
    <property type="taxonomic scope" value="Bacteria"/>
</dbReference>
<dbReference type="RefSeq" id="WP_060672433.1">
    <property type="nucleotide sequence ID" value="NZ_JBCNGU010000018.1"/>
</dbReference>
<dbReference type="PATRIC" id="fig|218284.4.peg.3784"/>
<dbReference type="Proteomes" id="UP000050398">
    <property type="component" value="Unassembled WGS sequence"/>
</dbReference>
<sequence>MPLLEKIIRPKLLRSTYDVTIFQTPNYGEEKGYEKVYRISVEANNHEEALYQTFRTFNVPDLVPKDYQGRYIATRDIVFIDEGRRGHFYYRLQSNGWKRVNRIVIH</sequence>
<evidence type="ECO:0000313" key="3">
    <source>
        <dbReference type="Proteomes" id="UP000050398"/>
    </source>
</evidence>
<dbReference type="AlphaFoldDB" id="A0A0P6W380"/>
<evidence type="ECO:0000313" key="2">
    <source>
        <dbReference type="EMBL" id="KPL59871.1"/>
    </source>
</evidence>
<feature type="domain" description="YodL-like" evidence="1">
    <location>
        <begin position="29"/>
        <end position="100"/>
    </location>
</feature>
<reference evidence="2 3" key="1">
    <citation type="submission" date="2015-08" db="EMBL/GenBank/DDBJ databases">
        <title>Draft Genome Sequence of Bacillus vietnamensis UCD-SED5.</title>
        <authorList>
            <person name="Lee R.D."/>
            <person name="Jospin G."/>
            <person name="Lang J.M."/>
            <person name="Coil D.A."/>
            <person name="Eisen J.A."/>
        </authorList>
    </citation>
    <scope>NUCLEOTIDE SEQUENCE [LARGE SCALE GENOMIC DNA]</scope>
    <source>
        <strain evidence="2 3">UCD-SED5</strain>
    </source>
</reference>
<dbReference type="Pfam" id="PF14191">
    <property type="entry name" value="YodL"/>
    <property type="match status" value="1"/>
</dbReference>
<dbReference type="OrthoDB" id="2894333at2"/>
<name>A0A0P6W380_9BACI</name>
<comment type="caution">
    <text evidence="2">The sequence shown here is derived from an EMBL/GenBank/DDBJ whole genome shotgun (WGS) entry which is preliminary data.</text>
</comment>
<evidence type="ECO:0000259" key="1">
    <source>
        <dbReference type="Pfam" id="PF14191"/>
    </source>
</evidence>
<dbReference type="EMBL" id="LIXZ01000006">
    <property type="protein sequence ID" value="KPL59871.1"/>
    <property type="molecule type" value="Genomic_DNA"/>
</dbReference>
<gene>
    <name evidence="2" type="ORF">AM506_10525</name>
</gene>